<keyword evidence="1" id="KW-0812">Transmembrane</keyword>
<organism evidence="2 3">
    <name type="scientific">Thermanaerosceptrum fracticalcis</name>
    <dbReference type="NCBI Taxonomy" id="1712410"/>
    <lineage>
        <taxon>Bacteria</taxon>
        <taxon>Bacillati</taxon>
        <taxon>Bacillota</taxon>
        <taxon>Clostridia</taxon>
        <taxon>Eubacteriales</taxon>
        <taxon>Peptococcaceae</taxon>
        <taxon>Thermanaerosceptrum</taxon>
    </lineage>
</organism>
<evidence type="ECO:0000256" key="1">
    <source>
        <dbReference type="SAM" id="Phobius"/>
    </source>
</evidence>
<dbReference type="EMBL" id="CP045798">
    <property type="protein sequence ID" value="QNB45796.1"/>
    <property type="molecule type" value="Genomic_DNA"/>
</dbReference>
<feature type="transmembrane region" description="Helical" evidence="1">
    <location>
        <begin position="57"/>
        <end position="78"/>
    </location>
</feature>
<name>A0A7G6E142_THEFR</name>
<evidence type="ECO:0000313" key="3">
    <source>
        <dbReference type="Proteomes" id="UP000515847"/>
    </source>
</evidence>
<feature type="transmembrane region" description="Helical" evidence="1">
    <location>
        <begin position="30"/>
        <end position="51"/>
    </location>
</feature>
<feature type="transmembrane region" description="Helical" evidence="1">
    <location>
        <begin position="121"/>
        <end position="139"/>
    </location>
</feature>
<sequence length="141" mass="15192">MLKRSLGVRQLRENYHTGEGLQFRSVIKGIMWSLIITILLGLIVSLILQFTSLSENLLSSFSTFIFFVSMFLGATIGARAAGSKGLIHGLAISFTYFVLLIIIGLVWNPAGFSLYVLGKKFAFSFAAGALGGIIGIGLASR</sequence>
<feature type="transmembrane region" description="Helical" evidence="1">
    <location>
        <begin position="90"/>
        <end position="109"/>
    </location>
</feature>
<keyword evidence="3" id="KW-1185">Reference proteome</keyword>
<accession>A0A7G6E142</accession>
<keyword evidence="1" id="KW-1133">Transmembrane helix</keyword>
<reference evidence="2 3" key="1">
    <citation type="journal article" date="2019" name="Front. Microbiol.">
        <title>Thermoanaerosceptrum fracticalcis gen. nov. sp. nov., a Novel Fumarate-Fermenting Microorganism From a Deep Fractured Carbonate Aquifer of the US Great Basin.</title>
        <authorList>
            <person name="Hamilton-Brehm S.D."/>
            <person name="Stewart L.E."/>
            <person name="Zavarin M."/>
            <person name="Caldwell M."/>
            <person name="Lawson P.A."/>
            <person name="Onstott T.C."/>
            <person name="Grzymski J."/>
            <person name="Neveux I."/>
            <person name="Lollar B.S."/>
            <person name="Russell C.E."/>
            <person name="Moser D.P."/>
        </authorList>
    </citation>
    <scope>NUCLEOTIDE SEQUENCE [LARGE SCALE GENOMIC DNA]</scope>
    <source>
        <strain evidence="2 3">DRI-13</strain>
    </source>
</reference>
<protein>
    <submittedName>
        <fullName evidence="2">TIGR04086 family membrane protein</fullName>
    </submittedName>
</protein>
<dbReference type="Pfam" id="PF12670">
    <property type="entry name" value="DUF3792"/>
    <property type="match status" value="1"/>
</dbReference>
<dbReference type="Proteomes" id="UP000515847">
    <property type="component" value="Chromosome"/>
</dbReference>
<dbReference type="NCBIfam" id="TIGR04086">
    <property type="entry name" value="TIGR04086_membr"/>
    <property type="match status" value="1"/>
</dbReference>
<dbReference type="KEGG" id="tfr:BR63_05395"/>
<evidence type="ECO:0000313" key="2">
    <source>
        <dbReference type="EMBL" id="QNB45796.1"/>
    </source>
</evidence>
<dbReference type="AlphaFoldDB" id="A0A7G6E142"/>
<gene>
    <name evidence="2" type="ORF">BR63_05395</name>
</gene>
<proteinExistence type="predicted"/>
<dbReference type="InterPro" id="IPR023804">
    <property type="entry name" value="DUF3792_TM"/>
</dbReference>
<keyword evidence="1" id="KW-0472">Membrane</keyword>